<comment type="caution">
    <text evidence="1">The sequence shown here is derived from an EMBL/GenBank/DDBJ whole genome shotgun (WGS) entry which is preliminary data.</text>
</comment>
<evidence type="ECO:0000313" key="2">
    <source>
        <dbReference type="Proteomes" id="UP001162131"/>
    </source>
</evidence>
<protein>
    <submittedName>
        <fullName evidence="1">Uncharacterized protein</fullName>
    </submittedName>
</protein>
<name>A0AAU9JT95_9CILI</name>
<keyword evidence="2" id="KW-1185">Reference proteome</keyword>
<dbReference type="AlphaFoldDB" id="A0AAU9JT95"/>
<organism evidence="1 2">
    <name type="scientific">Blepharisma stoltei</name>
    <dbReference type="NCBI Taxonomy" id="1481888"/>
    <lineage>
        <taxon>Eukaryota</taxon>
        <taxon>Sar</taxon>
        <taxon>Alveolata</taxon>
        <taxon>Ciliophora</taxon>
        <taxon>Postciliodesmatophora</taxon>
        <taxon>Heterotrichea</taxon>
        <taxon>Heterotrichida</taxon>
        <taxon>Blepharismidae</taxon>
        <taxon>Blepharisma</taxon>
    </lineage>
</organism>
<proteinExistence type="predicted"/>
<dbReference type="Proteomes" id="UP001162131">
    <property type="component" value="Unassembled WGS sequence"/>
</dbReference>
<sequence length="160" mass="18894">MDLFAIGDEEEKEEQIMHPAFMPNTLPKLSLPKGSIITDFPSQLFPCKEIKKRKGLTGMILKNKPKILEREISFEDEFMYVYERKKGKLIVRHVWVLSRLLNIEIKKSQPTVMTFVFANKSLDPLDDYERKTVDLYEMGWFIQTLKNQLDQLCIDFQFDV</sequence>
<reference evidence="1" key="1">
    <citation type="submission" date="2021-09" db="EMBL/GenBank/DDBJ databases">
        <authorList>
            <consortium name="AG Swart"/>
            <person name="Singh M."/>
            <person name="Singh A."/>
            <person name="Seah K."/>
            <person name="Emmerich C."/>
        </authorList>
    </citation>
    <scope>NUCLEOTIDE SEQUENCE</scope>
    <source>
        <strain evidence="1">ATCC30299</strain>
    </source>
</reference>
<accession>A0AAU9JT95</accession>
<evidence type="ECO:0000313" key="1">
    <source>
        <dbReference type="EMBL" id="CAG9327633.1"/>
    </source>
</evidence>
<dbReference type="EMBL" id="CAJZBQ010000044">
    <property type="protein sequence ID" value="CAG9327633.1"/>
    <property type="molecule type" value="Genomic_DNA"/>
</dbReference>
<gene>
    <name evidence="1" type="ORF">BSTOLATCC_MIC44263</name>
</gene>